<dbReference type="EMBL" id="JAMBOP010000006">
    <property type="protein sequence ID" value="MCM3735562.1"/>
    <property type="molecule type" value="Genomic_DNA"/>
</dbReference>
<evidence type="ECO:0000313" key="2">
    <source>
        <dbReference type="Proteomes" id="UP001202289"/>
    </source>
</evidence>
<protein>
    <submittedName>
        <fullName evidence="1">Uncharacterized protein</fullName>
    </submittedName>
</protein>
<accession>A0ACC6A3S5</accession>
<sequence>MNGFFSTLLLLAVISTFILLITSFVFLFKKKQNTKKFFKFTGIAFILSIIFLISAVATSDKTNQKKTKEKTQTVSTEGKKEDKQKETNNSNKTEMTQDKFVDYAKNIRGGVFIKDIKLNNNEAEITYHDSYTSYKSQKPDSNMTEDVYKDYFSTGYAIEKILVGEPARLLRQFPNLNDVKMTLPFEGKTYSINLDRKSLNEYLGFKIESLSPEDQSWQKKFNNPYVYNKTKRTAYFKKFVIVQ</sequence>
<reference evidence="1" key="1">
    <citation type="submission" date="2022-05" db="EMBL/GenBank/DDBJ databases">
        <title>Comparative Genomics of Spacecraft Associated Microbes.</title>
        <authorList>
            <person name="Tran M.T."/>
            <person name="Wright A."/>
            <person name="Seuylemezian A."/>
            <person name="Eisen J."/>
            <person name="Coil D."/>
        </authorList>
    </citation>
    <scope>NUCLEOTIDE SEQUENCE</scope>
    <source>
        <strain evidence="1">FAIRING 10M-2.2</strain>
    </source>
</reference>
<organism evidence="1 2">
    <name type="scientific">Bacillus cytotoxicus</name>
    <dbReference type="NCBI Taxonomy" id="580165"/>
    <lineage>
        <taxon>Bacteria</taxon>
        <taxon>Bacillati</taxon>
        <taxon>Bacillota</taxon>
        <taxon>Bacilli</taxon>
        <taxon>Bacillales</taxon>
        <taxon>Bacillaceae</taxon>
        <taxon>Bacillus</taxon>
        <taxon>Bacillus cereus group</taxon>
    </lineage>
</organism>
<keyword evidence="2" id="KW-1185">Reference proteome</keyword>
<gene>
    <name evidence="1" type="ORF">M3215_06955</name>
</gene>
<proteinExistence type="predicted"/>
<dbReference type="Proteomes" id="UP001202289">
    <property type="component" value="Unassembled WGS sequence"/>
</dbReference>
<name>A0ACC6A3S5_9BACI</name>
<evidence type="ECO:0000313" key="1">
    <source>
        <dbReference type="EMBL" id="MCM3735562.1"/>
    </source>
</evidence>
<comment type="caution">
    <text evidence="1">The sequence shown here is derived from an EMBL/GenBank/DDBJ whole genome shotgun (WGS) entry which is preliminary data.</text>
</comment>